<name>A0A256GNH7_9HYPH</name>
<evidence type="ECO:0000313" key="3">
    <source>
        <dbReference type="Proteomes" id="UP000216188"/>
    </source>
</evidence>
<feature type="transmembrane region" description="Helical" evidence="1">
    <location>
        <begin position="12"/>
        <end position="33"/>
    </location>
</feature>
<organism evidence="2 3">
    <name type="scientific">Brucella pseudogrignonensis</name>
    <dbReference type="NCBI Taxonomy" id="419475"/>
    <lineage>
        <taxon>Bacteria</taxon>
        <taxon>Pseudomonadati</taxon>
        <taxon>Pseudomonadota</taxon>
        <taxon>Alphaproteobacteria</taxon>
        <taxon>Hyphomicrobiales</taxon>
        <taxon>Brucellaceae</taxon>
        <taxon>Brucella/Ochrobactrum group</taxon>
        <taxon>Brucella</taxon>
    </lineage>
</organism>
<gene>
    <name evidence="2" type="ORF">CEV34_1101</name>
</gene>
<keyword evidence="1" id="KW-0472">Membrane</keyword>
<proteinExistence type="predicted"/>
<accession>A0A256GNH7</accession>
<evidence type="ECO:0000313" key="2">
    <source>
        <dbReference type="EMBL" id="OYR28548.1"/>
    </source>
</evidence>
<evidence type="ECO:0000256" key="1">
    <source>
        <dbReference type="SAM" id="Phobius"/>
    </source>
</evidence>
<dbReference type="AlphaFoldDB" id="A0A256GNH7"/>
<reference evidence="2 3" key="1">
    <citation type="submission" date="2017-07" db="EMBL/GenBank/DDBJ databases">
        <title>Phylogenetic study on the rhizospheric bacterium Ochrobactrum sp. A44.</title>
        <authorList>
            <person name="Krzyzanowska D.M."/>
            <person name="Ossowicki A."/>
            <person name="Rajewska M."/>
            <person name="Maciag T."/>
            <person name="Kaczynski Z."/>
            <person name="Czerwicka M."/>
            <person name="Jafra S."/>
        </authorList>
    </citation>
    <scope>NUCLEOTIDE SEQUENCE [LARGE SCALE GENOMIC DNA]</scope>
    <source>
        <strain evidence="2 3">CCUG 30717</strain>
    </source>
</reference>
<comment type="caution">
    <text evidence="2">The sequence shown here is derived from an EMBL/GenBank/DDBJ whole genome shotgun (WGS) entry which is preliminary data.</text>
</comment>
<keyword evidence="1" id="KW-1133">Transmembrane helix</keyword>
<sequence>MVSLGLLSVCYGATKFFAITILGYGFAGVVALLDDFAL</sequence>
<dbReference type="EMBL" id="NNRM01000013">
    <property type="protein sequence ID" value="OYR28548.1"/>
    <property type="molecule type" value="Genomic_DNA"/>
</dbReference>
<keyword evidence="1" id="KW-0812">Transmembrane</keyword>
<dbReference type="Proteomes" id="UP000216188">
    <property type="component" value="Unassembled WGS sequence"/>
</dbReference>
<keyword evidence="3" id="KW-1185">Reference proteome</keyword>
<protein>
    <submittedName>
        <fullName evidence="2">Putative membrane protein</fullName>
    </submittedName>
</protein>